<dbReference type="AlphaFoldDB" id="A0A8H5KYZ0"/>
<protein>
    <submittedName>
        <fullName evidence="2">Uncharacterized protein</fullName>
    </submittedName>
</protein>
<keyword evidence="3" id="KW-1185">Reference proteome</keyword>
<evidence type="ECO:0000313" key="3">
    <source>
        <dbReference type="Proteomes" id="UP000546213"/>
    </source>
</evidence>
<proteinExistence type="predicted"/>
<name>A0A8H5KYZ0_9HYPO</name>
<feature type="compositionally biased region" description="Basic residues" evidence="1">
    <location>
        <begin position="79"/>
        <end position="88"/>
    </location>
</feature>
<feature type="region of interest" description="Disordered" evidence="1">
    <location>
        <begin position="67"/>
        <end position="92"/>
    </location>
</feature>
<gene>
    <name evidence="2" type="ORF">FPCIR_9930</name>
</gene>
<dbReference type="OrthoDB" id="10325259at2759"/>
<evidence type="ECO:0000313" key="2">
    <source>
        <dbReference type="EMBL" id="KAF5581822.1"/>
    </source>
</evidence>
<comment type="caution">
    <text evidence="2">The sequence shown here is derived from an EMBL/GenBank/DDBJ whole genome shotgun (WGS) entry which is preliminary data.</text>
</comment>
<dbReference type="EMBL" id="JAAOAS010000280">
    <property type="protein sequence ID" value="KAF5581822.1"/>
    <property type="molecule type" value="Genomic_DNA"/>
</dbReference>
<accession>A0A8H5KYZ0</accession>
<reference evidence="2 3" key="1">
    <citation type="submission" date="2020-05" db="EMBL/GenBank/DDBJ databases">
        <title>Identification and distribution of gene clusters putatively required for synthesis of sphingolipid metabolism inhibitors in phylogenetically diverse species of the filamentous fungus Fusarium.</title>
        <authorList>
            <person name="Kim H.-S."/>
            <person name="Busman M."/>
            <person name="Brown D.W."/>
            <person name="Divon H."/>
            <person name="Uhlig S."/>
            <person name="Proctor R.H."/>
        </authorList>
    </citation>
    <scope>NUCLEOTIDE SEQUENCE [LARGE SCALE GENOMIC DNA]</scope>
    <source>
        <strain evidence="2 3">NRRL 36939</strain>
    </source>
</reference>
<organism evidence="2 3">
    <name type="scientific">Fusarium pseudocircinatum</name>
    <dbReference type="NCBI Taxonomy" id="56676"/>
    <lineage>
        <taxon>Eukaryota</taxon>
        <taxon>Fungi</taxon>
        <taxon>Dikarya</taxon>
        <taxon>Ascomycota</taxon>
        <taxon>Pezizomycotina</taxon>
        <taxon>Sordariomycetes</taxon>
        <taxon>Hypocreomycetidae</taxon>
        <taxon>Hypocreales</taxon>
        <taxon>Nectriaceae</taxon>
        <taxon>Fusarium</taxon>
        <taxon>Fusarium fujikuroi species complex</taxon>
    </lineage>
</organism>
<sequence>MADINTVTDSTRIQRLFPHLYKKLIPDALKEMCNSLYRALGALEESIQQEIVDVTNGKHLDDTEDLQSENLNAKGNSKTQKKKKKGTKGHNGLQAKEISIAQNVKLQRDKGLQKLDNSLQVCHEDGTLLRNLNAELSPASNLPTLPDATIHALLSPSVFGFAESIPLESASNIIPPEFIPDINHMIQVTETWTQANESALTFLEECKKETLNHITESNETIGSVDKGIRAICDEATGSMHVVVSAASLRSTESRLFNESVKAEIMDLNKAWARELSGLKSEVSDLDDMLAVPHSTTKALEQDRKMVENYFVASVMTQDVLESDEKPIGVLAAIMVRENALKALEDIYQGQLLKGSKECV</sequence>
<dbReference type="Proteomes" id="UP000546213">
    <property type="component" value="Unassembled WGS sequence"/>
</dbReference>
<evidence type="ECO:0000256" key="1">
    <source>
        <dbReference type="SAM" id="MobiDB-lite"/>
    </source>
</evidence>